<dbReference type="PANTHER" id="PTHR13759">
    <property type="entry name" value="TWINFILIN"/>
    <property type="match status" value="1"/>
</dbReference>
<proteinExistence type="inferred from homology"/>
<keyword evidence="3" id="KW-0963">Cytoplasm</keyword>
<organism evidence="10 11">
    <name type="scientific">Cyphellophora attinorum</name>
    <dbReference type="NCBI Taxonomy" id="1664694"/>
    <lineage>
        <taxon>Eukaryota</taxon>
        <taxon>Fungi</taxon>
        <taxon>Dikarya</taxon>
        <taxon>Ascomycota</taxon>
        <taxon>Pezizomycotina</taxon>
        <taxon>Eurotiomycetes</taxon>
        <taxon>Chaetothyriomycetidae</taxon>
        <taxon>Chaetothyriales</taxon>
        <taxon>Cyphellophoraceae</taxon>
        <taxon>Cyphellophora</taxon>
    </lineage>
</organism>
<dbReference type="InterPro" id="IPR002108">
    <property type="entry name" value="ADF-H"/>
</dbReference>
<comment type="subcellular location">
    <subcellularLocation>
        <location evidence="1">Cytoplasm</location>
        <location evidence="1">Cytoskeleton</location>
    </subcellularLocation>
</comment>
<dbReference type="GO" id="GO:0003785">
    <property type="term" value="F:actin monomer binding"/>
    <property type="evidence" value="ECO:0007669"/>
    <property type="project" value="TreeGrafter"/>
</dbReference>
<accession>A0A0N0NLU0</accession>
<dbReference type="CDD" id="cd11284">
    <property type="entry name" value="ADF_Twf-C_like"/>
    <property type="match status" value="1"/>
</dbReference>
<feature type="compositionally biased region" description="Basic and acidic residues" evidence="8">
    <location>
        <begin position="322"/>
        <end position="332"/>
    </location>
</feature>
<dbReference type="Gene3D" id="3.40.20.10">
    <property type="entry name" value="Severin"/>
    <property type="match status" value="2"/>
</dbReference>
<evidence type="ECO:0000256" key="7">
    <source>
        <dbReference type="ARBA" id="ARBA00038532"/>
    </source>
</evidence>
<keyword evidence="6" id="KW-0206">Cytoskeleton</keyword>
<dbReference type="RefSeq" id="XP_017999392.1">
    <property type="nucleotide sequence ID" value="XM_018145446.1"/>
</dbReference>
<dbReference type="CDD" id="cd11285">
    <property type="entry name" value="ADF_Twf-N_like"/>
    <property type="match status" value="1"/>
</dbReference>
<gene>
    <name evidence="10" type="ORF">AB675_5249</name>
</gene>
<dbReference type="Pfam" id="PF00241">
    <property type="entry name" value="Cofilin_ADF"/>
    <property type="match status" value="2"/>
</dbReference>
<dbReference type="EMBL" id="LFJN01000015">
    <property type="protein sequence ID" value="KPI39429.1"/>
    <property type="molecule type" value="Genomic_DNA"/>
</dbReference>
<dbReference type="STRING" id="1664694.A0A0N0NLU0"/>
<evidence type="ECO:0000256" key="3">
    <source>
        <dbReference type="ARBA" id="ARBA00022490"/>
    </source>
</evidence>
<protein>
    <submittedName>
        <fullName evidence="10">Twinfilin</fullName>
    </submittedName>
</protein>
<dbReference type="InterPro" id="IPR029006">
    <property type="entry name" value="ADF-H/Gelsolin-like_dom_sf"/>
</dbReference>
<dbReference type="SUPFAM" id="SSF55753">
    <property type="entry name" value="Actin depolymerizing proteins"/>
    <property type="match status" value="2"/>
</dbReference>
<keyword evidence="4" id="KW-0677">Repeat</keyword>
<dbReference type="PANTHER" id="PTHR13759:SF1">
    <property type="entry name" value="TWINFILIN"/>
    <property type="match status" value="1"/>
</dbReference>
<evidence type="ECO:0000256" key="1">
    <source>
        <dbReference type="ARBA" id="ARBA00004245"/>
    </source>
</evidence>
<dbReference type="GO" id="GO:0051015">
    <property type="term" value="F:actin filament binding"/>
    <property type="evidence" value="ECO:0007669"/>
    <property type="project" value="TreeGrafter"/>
</dbReference>
<dbReference type="GO" id="GO:0030042">
    <property type="term" value="P:actin filament depolymerization"/>
    <property type="evidence" value="ECO:0007669"/>
    <property type="project" value="TreeGrafter"/>
</dbReference>
<evidence type="ECO:0000259" key="9">
    <source>
        <dbReference type="PROSITE" id="PS51263"/>
    </source>
</evidence>
<feature type="compositionally biased region" description="Gly residues" evidence="8">
    <location>
        <begin position="197"/>
        <end position="207"/>
    </location>
</feature>
<dbReference type="AlphaFoldDB" id="A0A0N0NLU0"/>
<evidence type="ECO:0000256" key="5">
    <source>
        <dbReference type="ARBA" id="ARBA00023203"/>
    </source>
</evidence>
<feature type="compositionally biased region" description="Basic and acidic residues" evidence="8">
    <location>
        <begin position="163"/>
        <end position="191"/>
    </location>
</feature>
<evidence type="ECO:0000313" key="11">
    <source>
        <dbReference type="Proteomes" id="UP000038010"/>
    </source>
</evidence>
<feature type="domain" description="ADF-H" evidence="9">
    <location>
        <begin position="26"/>
        <end position="161"/>
    </location>
</feature>
<comment type="similarity">
    <text evidence="2">Belongs to the actin-binding proteins ADF family. Twinfilin subfamily.</text>
</comment>
<evidence type="ECO:0000256" key="2">
    <source>
        <dbReference type="ARBA" id="ARBA00009557"/>
    </source>
</evidence>
<dbReference type="InterPro" id="IPR028458">
    <property type="entry name" value="Twinfilin"/>
</dbReference>
<keyword evidence="11" id="KW-1185">Reference proteome</keyword>
<evidence type="ECO:0000256" key="6">
    <source>
        <dbReference type="ARBA" id="ARBA00023212"/>
    </source>
</evidence>
<keyword evidence="5" id="KW-0009">Actin-binding</keyword>
<sequence length="375" mass="39776">MQSGITGKSPHHYQPIPLQPCLVPSNTPTASRELHAAFASFLSDSSAFYLPVTITRESLTPLSPVPFASSGEDAFTKSLPSLSQHLEPKTPIYLMLRRSPSSSTFTAITYVPSTAPVRAKTLFGSTRISLVRELGLEKFEETLFVTDAEEVLEAKQWADRAGGSKDVDENLLSREERELQSVKRAEEEARHGTQGTALGGLGGGGGSSATSGGSKLSMKMTAEARTALQGLASTTGEGAVVQLGIDISTETLTLLSHRDSGVQPTNLASSIPSDRPSYTFYRHPSAPTTALFVYVCPGTSKVKERMVYASSRSGVLEAAKSEGVEVSKRLEAGDPEEITAQRLDEEVAAAGGGNAESGTSTPRGGFSRPKRPGKR</sequence>
<dbReference type="OrthoDB" id="10006997at2759"/>
<dbReference type="GO" id="GO:0005737">
    <property type="term" value="C:cytoplasm"/>
    <property type="evidence" value="ECO:0007669"/>
    <property type="project" value="TreeGrafter"/>
</dbReference>
<evidence type="ECO:0000313" key="10">
    <source>
        <dbReference type="EMBL" id="KPI39429.1"/>
    </source>
</evidence>
<feature type="region of interest" description="Disordered" evidence="8">
    <location>
        <begin position="163"/>
        <end position="217"/>
    </location>
</feature>
<dbReference type="GO" id="GO:0005884">
    <property type="term" value="C:actin filament"/>
    <property type="evidence" value="ECO:0007669"/>
    <property type="project" value="TreeGrafter"/>
</dbReference>
<comment type="subunit">
    <text evidence="7">Interacts with G-actin; ADP-actin form.</text>
</comment>
<feature type="region of interest" description="Disordered" evidence="8">
    <location>
        <begin position="322"/>
        <end position="375"/>
    </location>
</feature>
<dbReference type="VEuPathDB" id="FungiDB:AB675_5249"/>
<dbReference type="Proteomes" id="UP000038010">
    <property type="component" value="Unassembled WGS sequence"/>
</dbReference>
<evidence type="ECO:0000256" key="4">
    <source>
        <dbReference type="ARBA" id="ARBA00022737"/>
    </source>
</evidence>
<dbReference type="GO" id="GO:0051016">
    <property type="term" value="P:barbed-end actin filament capping"/>
    <property type="evidence" value="ECO:0007669"/>
    <property type="project" value="TreeGrafter"/>
</dbReference>
<reference evidence="10 11" key="1">
    <citation type="submission" date="2015-06" db="EMBL/GenBank/DDBJ databases">
        <title>Draft genome of the ant-associated black yeast Phialophora attae CBS 131958.</title>
        <authorList>
            <person name="Moreno L.F."/>
            <person name="Stielow B.J."/>
            <person name="de Hoog S."/>
            <person name="Vicente V.A."/>
            <person name="Weiss V.A."/>
            <person name="de Vries M."/>
            <person name="Cruz L.M."/>
            <person name="Souza E.M."/>
        </authorList>
    </citation>
    <scope>NUCLEOTIDE SEQUENCE [LARGE SCALE GENOMIC DNA]</scope>
    <source>
        <strain evidence="10 11">CBS 131958</strain>
    </source>
</reference>
<dbReference type="PROSITE" id="PS51263">
    <property type="entry name" value="ADF_H"/>
    <property type="match status" value="2"/>
</dbReference>
<dbReference type="GeneID" id="28737326"/>
<dbReference type="SMART" id="SM00102">
    <property type="entry name" value="ADF"/>
    <property type="match status" value="1"/>
</dbReference>
<dbReference type="FunFam" id="3.40.20.10:FF:000007">
    <property type="entry name" value="Twinfilin-1 isoform 1"/>
    <property type="match status" value="1"/>
</dbReference>
<evidence type="ECO:0000256" key="8">
    <source>
        <dbReference type="SAM" id="MobiDB-lite"/>
    </source>
</evidence>
<feature type="domain" description="ADF-H" evidence="9">
    <location>
        <begin position="213"/>
        <end position="348"/>
    </location>
</feature>
<name>A0A0N0NLU0_9EURO</name>
<comment type="caution">
    <text evidence="10">The sequence shown here is derived from an EMBL/GenBank/DDBJ whole genome shotgun (WGS) entry which is preliminary data.</text>
</comment>